<feature type="domain" description="Integral membrane bound transporter" evidence="6">
    <location>
        <begin position="373"/>
        <end position="493"/>
    </location>
</feature>
<dbReference type="PATRIC" id="fig|545697.3.peg.1897"/>
<feature type="transmembrane region" description="Helical" evidence="5">
    <location>
        <begin position="456"/>
        <end position="475"/>
    </location>
</feature>
<reference evidence="7 8" key="1">
    <citation type="submission" date="2012-05" db="EMBL/GenBank/DDBJ databases">
        <authorList>
            <person name="Weinstock G."/>
            <person name="Sodergren E."/>
            <person name="Lobos E.A."/>
            <person name="Fulton L."/>
            <person name="Fulton R."/>
            <person name="Courtney L."/>
            <person name="Fronick C."/>
            <person name="O'Laughlin M."/>
            <person name="Godfrey J."/>
            <person name="Wilson R.M."/>
            <person name="Miner T."/>
            <person name="Farmer C."/>
            <person name="Delehaunty K."/>
            <person name="Cordes M."/>
            <person name="Minx P."/>
            <person name="Tomlinson C."/>
            <person name="Chen J."/>
            <person name="Wollam A."/>
            <person name="Pepin K.H."/>
            <person name="Bhonagiri V."/>
            <person name="Zhang X."/>
            <person name="Suruliraj S."/>
            <person name="Warren W."/>
            <person name="Mitreva M."/>
            <person name="Mardis E.R."/>
            <person name="Wilson R.K."/>
        </authorList>
    </citation>
    <scope>NUCLEOTIDE SEQUENCE [LARGE SCALE GENOMIC DNA]</scope>
    <source>
        <strain evidence="7 8">DSM 1785</strain>
    </source>
</reference>
<dbReference type="EMBL" id="AMEZ01000055">
    <property type="protein sequence ID" value="EKY26433.1"/>
    <property type="molecule type" value="Genomic_DNA"/>
</dbReference>
<accession>L1QEN0</accession>
<keyword evidence="3 5" id="KW-1133">Transmembrane helix</keyword>
<feature type="transmembrane region" description="Helical" evidence="5">
    <location>
        <begin position="480"/>
        <end position="498"/>
    </location>
</feature>
<name>L1QEN0_9CLOT</name>
<dbReference type="GO" id="GO:0016020">
    <property type="term" value="C:membrane"/>
    <property type="evidence" value="ECO:0007669"/>
    <property type="project" value="UniProtKB-SubCell"/>
</dbReference>
<feature type="transmembrane region" description="Helical" evidence="5">
    <location>
        <begin position="58"/>
        <end position="76"/>
    </location>
</feature>
<feature type="transmembrane region" description="Helical" evidence="5">
    <location>
        <begin position="415"/>
        <end position="444"/>
    </location>
</feature>
<dbReference type="InterPro" id="IPR049453">
    <property type="entry name" value="Memb_transporter_dom"/>
</dbReference>
<feature type="transmembrane region" description="Helical" evidence="5">
    <location>
        <begin position="30"/>
        <end position="52"/>
    </location>
</feature>
<feature type="transmembrane region" description="Helical" evidence="5">
    <location>
        <begin position="106"/>
        <end position="123"/>
    </location>
</feature>
<dbReference type="AlphaFoldDB" id="L1QEN0"/>
<organism evidence="7 8">
    <name type="scientific">Clostridium celatum DSM 1785</name>
    <dbReference type="NCBI Taxonomy" id="545697"/>
    <lineage>
        <taxon>Bacteria</taxon>
        <taxon>Bacillati</taxon>
        <taxon>Bacillota</taxon>
        <taxon>Clostridia</taxon>
        <taxon>Eubacteriales</taxon>
        <taxon>Clostridiaceae</taxon>
        <taxon>Clostridium</taxon>
    </lineage>
</organism>
<keyword evidence="2 5" id="KW-0812">Transmembrane</keyword>
<dbReference type="HOGENOM" id="CLU_029333_0_0_9"/>
<evidence type="ECO:0000313" key="8">
    <source>
        <dbReference type="Proteomes" id="UP000010420"/>
    </source>
</evidence>
<sequence>MKFRVELFLVYLSGKGVVILAGKTKITKQFIISQTVLYVFIMAFVIAFKSIFGDKNTLVGVMGITAILMLTQINLTISPGKNLLKLIIINLGIGIFTYLANLNIWLAIPINFIGIFIIAYTFYYNLKSPVYLPFSLQYLFLLSTPITAAELPMRLLSLLVAPVRIMIVQFIINKNKTTKVGNKLIGSICDNLIKKINSNENKDDINKSIKSNANEFRKIVYDNRKDNFYVTEEGRIKLNIVIILEKLSNLLDEKINNKVILNDLIICLQELKLSLGKEDNLKDINNKINNLIKKYKKEDIKDLVTLRILNTINMLSISLEELKSLGKENYNTIKASEDIPEKYKMVNIHKKEFYKKSVKFSYAIRVSLGITISAFIADYFKFAEGRWIYFTTFAIIIPIYELSKKKLKDRMFATLVGGVIIVLLFTIFKNVLVRMLIIMAAGYLRAYTSTYRYGTIYTTICAIGAVAMSGGAVVLTINRILFVILGTIIAIIINRFVLPVRMKDANEELLGTYRDVLYGMLNEVYEEAINQNDNTHKMDTLLLVTTMIEERLAVNNSDFITEEDNGYFDKVRILIIDIYQLYTLVKRSEIKQNNEYMIEDLKKLSNVSNINIDNTIKDVEEHINIAKGIDNKIIFASIRGVLSGIKELKDSNKALPE</sequence>
<evidence type="ECO:0000313" key="7">
    <source>
        <dbReference type="EMBL" id="EKY26433.1"/>
    </source>
</evidence>
<dbReference type="eggNOG" id="COG1289">
    <property type="taxonomic scope" value="Bacteria"/>
</dbReference>
<evidence type="ECO:0000256" key="4">
    <source>
        <dbReference type="ARBA" id="ARBA00023136"/>
    </source>
</evidence>
<evidence type="ECO:0000256" key="5">
    <source>
        <dbReference type="SAM" id="Phobius"/>
    </source>
</evidence>
<protein>
    <recommendedName>
        <fullName evidence="6">Integral membrane bound transporter domain-containing protein</fullName>
    </recommendedName>
</protein>
<dbReference type="Proteomes" id="UP000010420">
    <property type="component" value="Unassembled WGS sequence"/>
</dbReference>
<dbReference type="Pfam" id="PF13515">
    <property type="entry name" value="FUSC_2"/>
    <property type="match status" value="1"/>
</dbReference>
<evidence type="ECO:0000256" key="1">
    <source>
        <dbReference type="ARBA" id="ARBA00004141"/>
    </source>
</evidence>
<evidence type="ECO:0000259" key="6">
    <source>
        <dbReference type="Pfam" id="PF13515"/>
    </source>
</evidence>
<feature type="transmembrane region" description="Helical" evidence="5">
    <location>
        <begin position="386"/>
        <end position="403"/>
    </location>
</feature>
<keyword evidence="4 5" id="KW-0472">Membrane</keyword>
<feature type="transmembrane region" description="Helical" evidence="5">
    <location>
        <begin position="83"/>
        <end position="100"/>
    </location>
</feature>
<evidence type="ECO:0000256" key="2">
    <source>
        <dbReference type="ARBA" id="ARBA00022692"/>
    </source>
</evidence>
<keyword evidence="8" id="KW-1185">Reference proteome</keyword>
<comment type="caution">
    <text evidence="7">The sequence shown here is derived from an EMBL/GenBank/DDBJ whole genome shotgun (WGS) entry which is preliminary data.</text>
</comment>
<dbReference type="STRING" id="545697.HMPREF0216_01929"/>
<feature type="transmembrane region" description="Helical" evidence="5">
    <location>
        <begin position="155"/>
        <end position="172"/>
    </location>
</feature>
<evidence type="ECO:0000256" key="3">
    <source>
        <dbReference type="ARBA" id="ARBA00022989"/>
    </source>
</evidence>
<proteinExistence type="predicted"/>
<gene>
    <name evidence="7" type="ORF">HMPREF0216_01929</name>
</gene>
<feature type="transmembrane region" description="Helical" evidence="5">
    <location>
        <begin position="360"/>
        <end position="380"/>
    </location>
</feature>
<comment type="subcellular location">
    <subcellularLocation>
        <location evidence="1">Membrane</location>
        <topology evidence="1">Multi-pass membrane protein</topology>
    </subcellularLocation>
</comment>